<comment type="similarity">
    <text evidence="6">Belongs to the TPP enzyme family. MenD subfamily.</text>
</comment>
<keyword evidence="3 6" id="KW-0460">Magnesium</keyword>
<dbReference type="GO" id="GO:0070204">
    <property type="term" value="F:2-succinyl-5-enolpyruvyl-6-hydroxy-3-cyclohexene-1-carboxylic-acid synthase activity"/>
    <property type="evidence" value="ECO:0007669"/>
    <property type="project" value="UniProtKB-EC"/>
</dbReference>
<evidence type="ECO:0000256" key="4">
    <source>
        <dbReference type="ARBA" id="ARBA00023052"/>
    </source>
</evidence>
<comment type="function">
    <text evidence="6">Catalyzes the thiamine diphosphate-dependent decarboxylation of 2-oxoglutarate and the subsequent addition of the resulting succinic semialdehyde-thiamine pyrophosphate anion to isochorismate to yield 2-succinyl-5-enolpyruvyl-6-hydroxy-3-cyclohexene-1-carboxylate (SEPHCHC).</text>
</comment>
<dbReference type="InterPro" id="IPR032264">
    <property type="entry name" value="MenD_middle"/>
</dbReference>
<evidence type="ECO:0000256" key="1">
    <source>
        <dbReference type="ARBA" id="ARBA00022679"/>
    </source>
</evidence>
<evidence type="ECO:0000313" key="10">
    <source>
        <dbReference type="Proteomes" id="UP001576780"/>
    </source>
</evidence>
<feature type="domain" description="Thiamine pyrophosphate enzyme N-terminal TPP-binding" evidence="7">
    <location>
        <begin position="14"/>
        <end position="127"/>
    </location>
</feature>
<dbReference type="PANTHER" id="PTHR42916:SF1">
    <property type="entry name" value="PROTEIN PHYLLO, CHLOROPLASTIC"/>
    <property type="match status" value="1"/>
</dbReference>
<dbReference type="SUPFAM" id="SSF52518">
    <property type="entry name" value="Thiamin diphosphate-binding fold (THDP-binding)"/>
    <property type="match status" value="2"/>
</dbReference>
<keyword evidence="10" id="KW-1185">Reference proteome</keyword>
<gene>
    <name evidence="6 9" type="primary">menD</name>
    <name evidence="9" type="ORF">ACE1CA_28110</name>
</gene>
<dbReference type="Gene3D" id="3.40.50.1220">
    <property type="entry name" value="TPP-binding domain"/>
    <property type="match status" value="1"/>
</dbReference>
<dbReference type="EMBL" id="JBHFNT010000248">
    <property type="protein sequence ID" value="MFB2838376.1"/>
    <property type="molecule type" value="Genomic_DNA"/>
</dbReference>
<dbReference type="PANTHER" id="PTHR42916">
    <property type="entry name" value="2-SUCCINYL-5-ENOLPYRUVYL-6-HYDROXY-3-CYCLOHEXENE-1-CARBOXYLATE SYNTHASE"/>
    <property type="match status" value="1"/>
</dbReference>
<dbReference type="Proteomes" id="UP001576780">
    <property type="component" value="Unassembled WGS sequence"/>
</dbReference>
<sequence length="585" mass="66744">MSLDFRNTNTLWASIITETLKRFGLTTAIICPGSRSTPLTITFAQEKQIETIPVLDERSAAFFALGIAKKTNLPVALICTSGTAGANFYPAIIEAKESRVPLLIFTADRPPELRDCHSGQTIDQVKMYGNYPNWQTELATPSLEISLLHYLRQTIVYGWERSLFPTPGPVHFNIPFRDPLAPIPDHKINLQNFPENFFSTVNNKQAELPSYTSYFIEHYFQEWLKSERVIIVCGTASPQFPQEYCQAISHLSQTLKAPVIAEGLSPLRNYNQLNPYLISTYDLILRNQQITQQLTPEIAIQIGDLPTSKELRIWLEITQPKRWIIDPSYHNFDPLHGKTTHLRISVEQLANHCQLEANVNSKYLQIWCDIEAKVRQQINQEMTATENIFESKIPWLICQNLPAETPIFIANSMPVRDVEFFWQPNNSRIQPFFNRGANGIDGTLSTALGIAHRQKSSVLLTGDLALLHDTNGFLLRNKFIGHLTIILINNNGGGIFEMLPIAKFEPPFEEYFATPQDIDFAQLCATYNVEYELINSWQHLQQRLNPLPDKGIRVLEIQTNRKADAKWRQENLGKFAKTIYSRDVS</sequence>
<dbReference type="RefSeq" id="WP_413280691.1">
    <property type="nucleotide sequence ID" value="NZ_JBHFNT010000248.1"/>
</dbReference>
<feature type="domain" description="Menaquinone biosynthesis protein MenD middle" evidence="8">
    <location>
        <begin position="219"/>
        <end position="409"/>
    </location>
</feature>
<comment type="catalytic activity">
    <reaction evidence="6">
        <text>isochorismate + 2-oxoglutarate + H(+) = 5-enolpyruvoyl-6-hydroxy-2-succinyl-cyclohex-3-ene-1-carboxylate + CO2</text>
        <dbReference type="Rhea" id="RHEA:25593"/>
        <dbReference type="ChEBI" id="CHEBI:15378"/>
        <dbReference type="ChEBI" id="CHEBI:16526"/>
        <dbReference type="ChEBI" id="CHEBI:16810"/>
        <dbReference type="ChEBI" id="CHEBI:29780"/>
        <dbReference type="ChEBI" id="CHEBI:58818"/>
        <dbReference type="EC" id="2.2.1.9"/>
    </reaction>
</comment>
<keyword evidence="2 6" id="KW-0479">Metal-binding</keyword>
<reference evidence="9 10" key="1">
    <citation type="submission" date="2024-09" db="EMBL/GenBank/DDBJ databases">
        <title>Floridaenema gen nov. (Aerosakkonemataceae, Aerosakkonematales ord. nov., Cyanobacteria) from benthic tropical and subtropical fresh waters, with the description of four new species.</title>
        <authorList>
            <person name="Moretto J.A."/>
            <person name="Berthold D.E."/>
            <person name="Lefler F.W."/>
            <person name="Huang I.-S."/>
            <person name="Laughinghouse H. IV."/>
        </authorList>
    </citation>
    <scope>NUCLEOTIDE SEQUENCE [LARGE SCALE GENOMIC DNA]</scope>
    <source>
        <strain evidence="9 10">BLCC-F167</strain>
    </source>
</reference>
<dbReference type="PIRSF" id="PIRSF004983">
    <property type="entry name" value="MenD"/>
    <property type="match status" value="1"/>
</dbReference>
<dbReference type="InterPro" id="IPR012001">
    <property type="entry name" value="Thiamin_PyroP_enz_TPP-bd_dom"/>
</dbReference>
<dbReference type="NCBIfam" id="TIGR00173">
    <property type="entry name" value="menD"/>
    <property type="match status" value="1"/>
</dbReference>
<evidence type="ECO:0000313" key="9">
    <source>
        <dbReference type="EMBL" id="MFB2838376.1"/>
    </source>
</evidence>
<proteinExistence type="inferred from homology"/>
<comment type="pathway">
    <text evidence="6">Cofactor biosynthesis; phylloquinone biosynthesis.</text>
</comment>
<keyword evidence="5 6" id="KW-0464">Manganese</keyword>
<evidence type="ECO:0000256" key="2">
    <source>
        <dbReference type="ARBA" id="ARBA00022723"/>
    </source>
</evidence>
<dbReference type="Gene3D" id="3.40.50.970">
    <property type="match status" value="2"/>
</dbReference>
<comment type="cofactor">
    <cofactor evidence="6">
        <name>Mg(2+)</name>
        <dbReference type="ChEBI" id="CHEBI:18420"/>
    </cofactor>
    <cofactor evidence="6">
        <name>Mn(2+)</name>
        <dbReference type="ChEBI" id="CHEBI:29035"/>
    </cofactor>
</comment>
<comment type="cofactor">
    <cofactor evidence="6">
        <name>thiamine diphosphate</name>
        <dbReference type="ChEBI" id="CHEBI:58937"/>
    </cofactor>
    <text evidence="6">Binds 1 thiamine pyrophosphate per subunit.</text>
</comment>
<comment type="caution">
    <text evidence="9">The sequence shown here is derived from an EMBL/GenBank/DDBJ whole genome shotgun (WGS) entry which is preliminary data.</text>
</comment>
<accession>A0ABV4WU32</accession>
<dbReference type="Pfam" id="PF02776">
    <property type="entry name" value="TPP_enzyme_N"/>
    <property type="match status" value="1"/>
</dbReference>
<dbReference type="InterPro" id="IPR029061">
    <property type="entry name" value="THDP-binding"/>
</dbReference>
<dbReference type="InterPro" id="IPR004433">
    <property type="entry name" value="MenaQ_synth_MenD"/>
</dbReference>
<comment type="subunit">
    <text evidence="6">Homodimer.</text>
</comment>
<dbReference type="CDD" id="cd07037">
    <property type="entry name" value="TPP_PYR_MenD"/>
    <property type="match status" value="1"/>
</dbReference>
<dbReference type="EC" id="2.2.1.9" evidence="6"/>
<evidence type="ECO:0000256" key="3">
    <source>
        <dbReference type="ARBA" id="ARBA00022842"/>
    </source>
</evidence>
<evidence type="ECO:0000256" key="6">
    <source>
        <dbReference type="HAMAP-Rule" id="MF_01659"/>
    </source>
</evidence>
<dbReference type="HAMAP" id="MF_01659">
    <property type="entry name" value="MenD"/>
    <property type="match status" value="1"/>
</dbReference>
<dbReference type="Pfam" id="PF16582">
    <property type="entry name" value="TPP_enzyme_M_2"/>
    <property type="match status" value="1"/>
</dbReference>
<name>A0ABV4WU32_9CYAN</name>
<evidence type="ECO:0000256" key="5">
    <source>
        <dbReference type="ARBA" id="ARBA00023211"/>
    </source>
</evidence>
<protein>
    <recommendedName>
        <fullName evidence="6">2-succinyl-5-enolpyruvyl-6-hydroxy-3-cyclohexene-1-carboxylate synthase</fullName>
        <shortName evidence="6">SEPHCHC synthase</shortName>
        <ecNumber evidence="6">2.2.1.9</ecNumber>
    </recommendedName>
</protein>
<comment type="pathway">
    <text evidence="6">Quinol/quinone metabolism; 1,4-dihydroxy-2-naphthoate biosynthesis; 1,4-dihydroxy-2-naphthoate from chorismate: step 2/7.</text>
</comment>
<keyword evidence="4 6" id="KW-0786">Thiamine pyrophosphate</keyword>
<evidence type="ECO:0000259" key="8">
    <source>
        <dbReference type="Pfam" id="PF16582"/>
    </source>
</evidence>
<keyword evidence="1 6" id="KW-0808">Transferase</keyword>
<evidence type="ECO:0000259" key="7">
    <source>
        <dbReference type="Pfam" id="PF02776"/>
    </source>
</evidence>
<organism evidence="9 10">
    <name type="scientific">Floridaenema evergladense BLCC-F167</name>
    <dbReference type="NCBI Taxonomy" id="3153639"/>
    <lineage>
        <taxon>Bacteria</taxon>
        <taxon>Bacillati</taxon>
        <taxon>Cyanobacteriota</taxon>
        <taxon>Cyanophyceae</taxon>
        <taxon>Oscillatoriophycideae</taxon>
        <taxon>Aerosakkonematales</taxon>
        <taxon>Aerosakkonemataceae</taxon>
        <taxon>Floridanema</taxon>
        <taxon>Floridanema evergladense</taxon>
    </lineage>
</organism>
<dbReference type="CDD" id="cd02009">
    <property type="entry name" value="TPP_SHCHC_synthase"/>
    <property type="match status" value="1"/>
</dbReference>